<keyword evidence="2" id="KW-1185">Reference proteome</keyword>
<reference evidence="2" key="2">
    <citation type="submission" date="2015-01" db="EMBL/GenBank/DDBJ databases">
        <title>Evolutionary Origins and Diversification of the Mycorrhizal Mutualists.</title>
        <authorList>
            <consortium name="DOE Joint Genome Institute"/>
            <consortium name="Mycorrhizal Genomics Consortium"/>
            <person name="Kohler A."/>
            <person name="Kuo A."/>
            <person name="Nagy L.G."/>
            <person name="Floudas D."/>
            <person name="Copeland A."/>
            <person name="Barry K.W."/>
            <person name="Cichocki N."/>
            <person name="Veneault-Fourrey C."/>
            <person name="LaButti K."/>
            <person name="Lindquist E.A."/>
            <person name="Lipzen A."/>
            <person name="Lundell T."/>
            <person name="Morin E."/>
            <person name="Murat C."/>
            <person name="Riley R."/>
            <person name="Ohm R."/>
            <person name="Sun H."/>
            <person name="Tunlid A."/>
            <person name="Henrissat B."/>
            <person name="Grigoriev I.V."/>
            <person name="Hibbett D.S."/>
            <person name="Martin F."/>
        </authorList>
    </citation>
    <scope>NUCLEOTIDE SEQUENCE [LARGE SCALE GENOMIC DNA]</scope>
    <source>
        <strain evidence="2">F 1598</strain>
    </source>
</reference>
<sequence>MFEHHCQAGGASRAHKVNYSLRVRFCGPCYKTNVKLGYKMWNSFLNLPPNIFKLVPLDHCSPSPTIIQLSKI</sequence>
<proteinExistence type="predicted"/>
<name>A0A0C3G7R1_PILCF</name>
<evidence type="ECO:0000313" key="1">
    <source>
        <dbReference type="EMBL" id="KIM87804.1"/>
    </source>
</evidence>
<gene>
    <name evidence="1" type="ORF">PILCRDRAFT_814519</name>
</gene>
<dbReference type="AlphaFoldDB" id="A0A0C3G7R1"/>
<dbReference type="InParanoid" id="A0A0C3G7R1"/>
<dbReference type="Proteomes" id="UP000054166">
    <property type="component" value="Unassembled WGS sequence"/>
</dbReference>
<accession>A0A0C3G7R1</accession>
<dbReference type="EMBL" id="KN832978">
    <property type="protein sequence ID" value="KIM87804.1"/>
    <property type="molecule type" value="Genomic_DNA"/>
</dbReference>
<dbReference type="HOGENOM" id="CLU_2723063_0_0_1"/>
<evidence type="ECO:0000313" key="2">
    <source>
        <dbReference type="Proteomes" id="UP000054166"/>
    </source>
</evidence>
<reference evidence="1 2" key="1">
    <citation type="submission" date="2014-04" db="EMBL/GenBank/DDBJ databases">
        <authorList>
            <consortium name="DOE Joint Genome Institute"/>
            <person name="Kuo A."/>
            <person name="Tarkka M."/>
            <person name="Buscot F."/>
            <person name="Kohler A."/>
            <person name="Nagy L.G."/>
            <person name="Floudas D."/>
            <person name="Copeland A."/>
            <person name="Barry K.W."/>
            <person name="Cichocki N."/>
            <person name="Veneault-Fourrey C."/>
            <person name="LaButti K."/>
            <person name="Lindquist E.A."/>
            <person name="Lipzen A."/>
            <person name="Lundell T."/>
            <person name="Morin E."/>
            <person name="Murat C."/>
            <person name="Sun H."/>
            <person name="Tunlid A."/>
            <person name="Henrissat B."/>
            <person name="Grigoriev I.V."/>
            <person name="Hibbett D.S."/>
            <person name="Martin F."/>
            <person name="Nordberg H.P."/>
            <person name="Cantor M.N."/>
            <person name="Hua S.X."/>
        </authorList>
    </citation>
    <scope>NUCLEOTIDE SEQUENCE [LARGE SCALE GENOMIC DNA]</scope>
    <source>
        <strain evidence="1 2">F 1598</strain>
    </source>
</reference>
<protein>
    <submittedName>
        <fullName evidence="1">Uncharacterized protein</fullName>
    </submittedName>
</protein>
<organism evidence="1 2">
    <name type="scientific">Piloderma croceum (strain F 1598)</name>
    <dbReference type="NCBI Taxonomy" id="765440"/>
    <lineage>
        <taxon>Eukaryota</taxon>
        <taxon>Fungi</taxon>
        <taxon>Dikarya</taxon>
        <taxon>Basidiomycota</taxon>
        <taxon>Agaricomycotina</taxon>
        <taxon>Agaricomycetes</taxon>
        <taxon>Agaricomycetidae</taxon>
        <taxon>Atheliales</taxon>
        <taxon>Atheliaceae</taxon>
        <taxon>Piloderma</taxon>
    </lineage>
</organism>